<organism evidence="3 4">
    <name type="scientific">Umezawaea endophytica</name>
    <dbReference type="NCBI Taxonomy" id="1654476"/>
    <lineage>
        <taxon>Bacteria</taxon>
        <taxon>Bacillati</taxon>
        <taxon>Actinomycetota</taxon>
        <taxon>Actinomycetes</taxon>
        <taxon>Pseudonocardiales</taxon>
        <taxon>Pseudonocardiaceae</taxon>
        <taxon>Umezawaea</taxon>
    </lineage>
</organism>
<sequence>MGIWPNRRSEGDAPNDRKRAVDGFATLRLIAAFCVIIDHTAPLTNSGGSVLPLWTNVDLGAVALSAFMAMSGYQVVQSWERDPSAWRYFVKRALRIMPGLFVVLVLSALVLGPVLTTLSTGAYFEHPATWSYLYDNLLIFPQRYALPGVFTENLYPNAVNGSLWSLTVEVVGYLLIAVLGVVGALRRRWIVLVVVLALAVMFQRIVTAQWTPSEVFLLMPTKPLVQCLTMYCVGVAAYLYRDRIRFSWAGVALAVGVEAVMFGLPPAEVTRLVTVPYIALTAALLLPVKMRLPVSVTAASYGVYLYGFPVEQLAVHLGATSALVVGLVAVPIAFGFGLLSWNLVEKPALKLRRVLLRRKPKPPVPPHSAPTVEFAPVKI</sequence>
<feature type="transmembrane region" description="Helical" evidence="1">
    <location>
        <begin position="293"/>
        <end position="310"/>
    </location>
</feature>
<dbReference type="PANTHER" id="PTHR23028:SF53">
    <property type="entry name" value="ACYL_TRANSF_3 DOMAIN-CONTAINING PROTEIN"/>
    <property type="match status" value="1"/>
</dbReference>
<keyword evidence="1" id="KW-1133">Transmembrane helix</keyword>
<dbReference type="PANTHER" id="PTHR23028">
    <property type="entry name" value="ACETYLTRANSFERASE"/>
    <property type="match status" value="1"/>
</dbReference>
<dbReference type="Proteomes" id="UP001141259">
    <property type="component" value="Unassembled WGS sequence"/>
</dbReference>
<comment type="caution">
    <text evidence="3">The sequence shown here is derived from an EMBL/GenBank/DDBJ whole genome shotgun (WGS) entry which is preliminary data.</text>
</comment>
<dbReference type="EMBL" id="JANYMP010000022">
    <property type="protein sequence ID" value="MCS7482121.1"/>
    <property type="molecule type" value="Genomic_DNA"/>
</dbReference>
<dbReference type="InterPro" id="IPR050879">
    <property type="entry name" value="Acyltransferase_3"/>
</dbReference>
<keyword evidence="1" id="KW-0812">Transmembrane</keyword>
<name>A0A9X2VSN9_9PSEU</name>
<dbReference type="GO" id="GO:0009103">
    <property type="term" value="P:lipopolysaccharide biosynthetic process"/>
    <property type="evidence" value="ECO:0007669"/>
    <property type="project" value="TreeGrafter"/>
</dbReference>
<dbReference type="InterPro" id="IPR002656">
    <property type="entry name" value="Acyl_transf_3_dom"/>
</dbReference>
<feature type="transmembrane region" description="Helical" evidence="1">
    <location>
        <begin position="189"/>
        <end position="211"/>
    </location>
</feature>
<feature type="transmembrane region" description="Helical" evidence="1">
    <location>
        <begin position="246"/>
        <end position="263"/>
    </location>
</feature>
<keyword evidence="1" id="KW-0472">Membrane</keyword>
<gene>
    <name evidence="3" type="ORF">NZH93_35180</name>
</gene>
<evidence type="ECO:0000259" key="2">
    <source>
        <dbReference type="Pfam" id="PF01757"/>
    </source>
</evidence>
<dbReference type="Pfam" id="PF01757">
    <property type="entry name" value="Acyl_transf_3"/>
    <property type="match status" value="1"/>
</dbReference>
<feature type="transmembrane region" description="Helical" evidence="1">
    <location>
        <begin position="223"/>
        <end position="239"/>
    </location>
</feature>
<feature type="transmembrane region" description="Helical" evidence="1">
    <location>
        <begin position="21"/>
        <end position="41"/>
    </location>
</feature>
<feature type="transmembrane region" description="Helical" evidence="1">
    <location>
        <begin position="163"/>
        <end position="182"/>
    </location>
</feature>
<feature type="transmembrane region" description="Helical" evidence="1">
    <location>
        <begin position="53"/>
        <end position="76"/>
    </location>
</feature>
<feature type="domain" description="Acyltransferase 3" evidence="2">
    <location>
        <begin position="26"/>
        <end position="321"/>
    </location>
</feature>
<dbReference type="GO" id="GO:0016020">
    <property type="term" value="C:membrane"/>
    <property type="evidence" value="ECO:0007669"/>
    <property type="project" value="TreeGrafter"/>
</dbReference>
<feature type="transmembrane region" description="Helical" evidence="1">
    <location>
        <begin position="322"/>
        <end position="344"/>
    </location>
</feature>
<proteinExistence type="predicted"/>
<evidence type="ECO:0000313" key="3">
    <source>
        <dbReference type="EMBL" id="MCS7482121.1"/>
    </source>
</evidence>
<dbReference type="AlphaFoldDB" id="A0A9X2VSN9"/>
<reference evidence="3" key="1">
    <citation type="submission" date="2022-08" db="EMBL/GenBank/DDBJ databases">
        <authorList>
            <person name="Tistechok S."/>
            <person name="Samborskyy M."/>
            <person name="Roman I."/>
        </authorList>
    </citation>
    <scope>NUCLEOTIDE SEQUENCE</scope>
    <source>
        <strain evidence="3">DSM 103496</strain>
    </source>
</reference>
<feature type="transmembrane region" description="Helical" evidence="1">
    <location>
        <begin position="97"/>
        <end position="124"/>
    </location>
</feature>
<evidence type="ECO:0000313" key="4">
    <source>
        <dbReference type="Proteomes" id="UP001141259"/>
    </source>
</evidence>
<accession>A0A9X2VSN9</accession>
<keyword evidence="3" id="KW-0012">Acyltransferase</keyword>
<protein>
    <submittedName>
        <fullName evidence="3">Acyltransferase</fullName>
    </submittedName>
</protein>
<dbReference type="GO" id="GO:0016747">
    <property type="term" value="F:acyltransferase activity, transferring groups other than amino-acyl groups"/>
    <property type="evidence" value="ECO:0007669"/>
    <property type="project" value="InterPro"/>
</dbReference>
<evidence type="ECO:0000256" key="1">
    <source>
        <dbReference type="SAM" id="Phobius"/>
    </source>
</evidence>
<keyword evidence="4" id="KW-1185">Reference proteome</keyword>
<feature type="transmembrane region" description="Helical" evidence="1">
    <location>
        <begin position="269"/>
        <end position="286"/>
    </location>
</feature>
<keyword evidence="3" id="KW-0808">Transferase</keyword>
<dbReference type="RefSeq" id="WP_259627603.1">
    <property type="nucleotide sequence ID" value="NZ_JANYMP010000022.1"/>
</dbReference>